<dbReference type="GO" id="GO:0003676">
    <property type="term" value="F:nucleic acid binding"/>
    <property type="evidence" value="ECO:0007669"/>
    <property type="project" value="InterPro"/>
</dbReference>
<accession>A0A0K0E598</accession>
<dbReference type="SUPFAM" id="SSF53098">
    <property type="entry name" value="Ribonuclease H-like"/>
    <property type="match status" value="1"/>
</dbReference>
<dbReference type="Gene3D" id="3.30.420.10">
    <property type="entry name" value="Ribonuclease H-like superfamily/Ribonuclease H"/>
    <property type="match status" value="1"/>
</dbReference>
<evidence type="ECO:0000313" key="2">
    <source>
        <dbReference type="Proteomes" id="UP000035681"/>
    </source>
</evidence>
<dbReference type="AlphaFoldDB" id="A0A0K0E598"/>
<reference evidence="3" key="1">
    <citation type="submission" date="2015-08" db="UniProtKB">
        <authorList>
            <consortium name="WormBaseParasite"/>
        </authorList>
    </citation>
    <scope>IDENTIFICATION</scope>
</reference>
<name>A0A0K0E598_STRER</name>
<dbReference type="Proteomes" id="UP000035681">
    <property type="component" value="Unplaced"/>
</dbReference>
<proteinExistence type="predicted"/>
<organism evidence="3">
    <name type="scientific">Strongyloides stercoralis</name>
    <name type="common">Threadworm</name>
    <dbReference type="NCBI Taxonomy" id="6248"/>
    <lineage>
        <taxon>Eukaryota</taxon>
        <taxon>Metazoa</taxon>
        <taxon>Ecdysozoa</taxon>
        <taxon>Nematoda</taxon>
        <taxon>Chromadorea</taxon>
        <taxon>Rhabditida</taxon>
        <taxon>Tylenchina</taxon>
        <taxon>Panagrolaimomorpha</taxon>
        <taxon>Strongyloidoidea</taxon>
        <taxon>Strongyloididae</taxon>
        <taxon>Strongyloides</taxon>
    </lineage>
</organism>
<keyword evidence="2" id="KW-1185">Reference proteome</keyword>
<dbReference type="WBParaSite" id="SSTP_0000468300.1">
    <property type="protein sequence ID" value="SSTP_0000468300.1"/>
    <property type="gene ID" value="SSTP_0000468300"/>
</dbReference>
<evidence type="ECO:0000313" key="4">
    <source>
        <dbReference type="WBParaSite" id="TCONS_00015505.p1"/>
    </source>
</evidence>
<protein>
    <submittedName>
        <fullName evidence="3 4">Integrase catalytic domain-containing protein</fullName>
    </submittedName>
</protein>
<dbReference type="PROSITE" id="PS50994">
    <property type="entry name" value="INTEGRASE"/>
    <property type="match status" value="1"/>
</dbReference>
<dbReference type="InterPro" id="IPR001584">
    <property type="entry name" value="Integrase_cat-core"/>
</dbReference>
<evidence type="ECO:0000259" key="1">
    <source>
        <dbReference type="PROSITE" id="PS50994"/>
    </source>
</evidence>
<feature type="domain" description="Integrase catalytic" evidence="1">
    <location>
        <begin position="1"/>
        <end position="112"/>
    </location>
</feature>
<dbReference type="WBParaSite" id="TCONS_00015505.p1">
    <property type="protein sequence ID" value="TCONS_00015505.p1"/>
    <property type="gene ID" value="XLOC_009910"/>
</dbReference>
<sequence>MNKYDTEIGSIRTDSVKELKSKDYTEFLFRYGIEVEYGLRYEHSTTGAVERSIRTIRNIILKSNLNILTDCKKIMSIYNNMTHDTTDIKPRDLIFNFSKEAKAPQNIHNMRIQLELLERLRHGKKKVFIRDARKNKVQLKKIIIDDIAKTKNPCFIVNSSNDGRKKECISAYKFREI</sequence>
<dbReference type="InterPro" id="IPR012337">
    <property type="entry name" value="RNaseH-like_sf"/>
</dbReference>
<dbReference type="InterPro" id="IPR036397">
    <property type="entry name" value="RNaseH_sf"/>
</dbReference>
<evidence type="ECO:0000313" key="3">
    <source>
        <dbReference type="WBParaSite" id="SSTP_0000468300.1"/>
    </source>
</evidence>
<dbReference type="STRING" id="6248.A0A0K0E598"/>
<dbReference type="GO" id="GO:0015074">
    <property type="term" value="P:DNA integration"/>
    <property type="evidence" value="ECO:0007669"/>
    <property type="project" value="InterPro"/>
</dbReference>